<organism evidence="2 4">
    <name type="scientific">Legionella birminghamensis</name>
    <dbReference type="NCBI Taxonomy" id="28083"/>
    <lineage>
        <taxon>Bacteria</taxon>
        <taxon>Pseudomonadati</taxon>
        <taxon>Pseudomonadota</taxon>
        <taxon>Gammaproteobacteria</taxon>
        <taxon>Legionellales</taxon>
        <taxon>Legionellaceae</taxon>
        <taxon>Legionella</taxon>
    </lineage>
</organism>
<proteinExistence type="predicted"/>
<evidence type="ECO:0008006" key="5">
    <source>
        <dbReference type="Google" id="ProtNLM"/>
    </source>
</evidence>
<accession>A0A378JVB4</accession>
<reference evidence="2 4" key="2">
    <citation type="submission" date="2018-06" db="EMBL/GenBank/DDBJ databases">
        <authorList>
            <consortium name="Pathogen Informatics"/>
            <person name="Doyle S."/>
        </authorList>
    </citation>
    <scope>NUCLEOTIDE SEQUENCE [LARGE SCALE GENOMIC DNA]</scope>
    <source>
        <strain evidence="2 4">NCTC12437</strain>
    </source>
</reference>
<name>A0A378JVB4_9GAMM</name>
<protein>
    <recommendedName>
        <fullName evidence="5">Relaxosome protein TraM</fullName>
    </recommendedName>
</protein>
<sequence length="107" mass="11740">MEITIDLGEDTIDSLNKISKIKGNAFTTAAAEMVSFGARIYLQSLEQSKEDPTTKLLLENSVRSNEILTELLHIVYDKNKSKIGAFDADTALALIERMVSNFSKGAS</sequence>
<evidence type="ECO:0000313" key="1">
    <source>
        <dbReference type="EMBL" id="KTC69789.1"/>
    </source>
</evidence>
<gene>
    <name evidence="1" type="ORF">Lbir_1929</name>
    <name evidence="2" type="ORF">NCTC12437_03231</name>
</gene>
<evidence type="ECO:0000313" key="2">
    <source>
        <dbReference type="EMBL" id="STX60939.1"/>
    </source>
</evidence>
<evidence type="ECO:0000313" key="3">
    <source>
        <dbReference type="Proteomes" id="UP000054735"/>
    </source>
</evidence>
<dbReference type="RefSeq" id="WP_058523952.1">
    <property type="nucleotide sequence ID" value="NZ_CAAAHV010000035.1"/>
</dbReference>
<dbReference type="OrthoDB" id="5646546at2"/>
<keyword evidence="3" id="KW-1185">Reference proteome</keyword>
<dbReference type="EMBL" id="LNXT01000035">
    <property type="protein sequence ID" value="KTC69789.1"/>
    <property type="molecule type" value="Genomic_DNA"/>
</dbReference>
<reference evidence="1 3" key="1">
    <citation type="submission" date="2015-11" db="EMBL/GenBank/DDBJ databases">
        <title>Genomic analysis of 38 Legionella species identifies large and diverse effector repertoires.</title>
        <authorList>
            <person name="Burstein D."/>
            <person name="Amaro F."/>
            <person name="Zusman T."/>
            <person name="Lifshitz Z."/>
            <person name="Cohen O."/>
            <person name="Gilbert J.A."/>
            <person name="Pupko T."/>
            <person name="Shuman H.A."/>
            <person name="Segal G."/>
        </authorList>
    </citation>
    <scope>NUCLEOTIDE SEQUENCE [LARGE SCALE GENOMIC DNA]</scope>
    <source>
        <strain evidence="1 3">CDC#1407-AL-14</strain>
    </source>
</reference>
<dbReference type="AlphaFoldDB" id="A0A378JVB4"/>
<dbReference type="Proteomes" id="UP000255066">
    <property type="component" value="Unassembled WGS sequence"/>
</dbReference>
<evidence type="ECO:0000313" key="4">
    <source>
        <dbReference type="Proteomes" id="UP000255066"/>
    </source>
</evidence>
<dbReference type="Proteomes" id="UP000054735">
    <property type="component" value="Unassembled WGS sequence"/>
</dbReference>
<dbReference type="EMBL" id="UGNW01000002">
    <property type="protein sequence ID" value="STX60939.1"/>
    <property type="molecule type" value="Genomic_DNA"/>
</dbReference>